<proteinExistence type="predicted"/>
<feature type="domain" description="Acyltransferase 3" evidence="2">
    <location>
        <begin position="8"/>
        <end position="339"/>
    </location>
</feature>
<feature type="transmembrane region" description="Helical" evidence="1">
    <location>
        <begin position="44"/>
        <end position="64"/>
    </location>
</feature>
<comment type="caution">
    <text evidence="3">The sequence shown here is derived from an EMBL/GenBank/DDBJ whole genome shotgun (WGS) entry which is preliminary data.</text>
</comment>
<evidence type="ECO:0000259" key="2">
    <source>
        <dbReference type="Pfam" id="PF01757"/>
    </source>
</evidence>
<evidence type="ECO:0000313" key="3">
    <source>
        <dbReference type="EMBL" id="MBB6051066.1"/>
    </source>
</evidence>
<reference evidence="3 4" key="1">
    <citation type="submission" date="2020-08" db="EMBL/GenBank/DDBJ databases">
        <title>Genomic Encyclopedia of Type Strains, Phase IV (KMG-IV): sequencing the most valuable type-strain genomes for metagenomic binning, comparative biology and taxonomic classification.</title>
        <authorList>
            <person name="Goeker M."/>
        </authorList>
    </citation>
    <scope>NUCLEOTIDE SEQUENCE [LARGE SCALE GENOMIC DNA]</scope>
    <source>
        <strain evidence="3 4">DSM 23562</strain>
    </source>
</reference>
<feature type="transmembrane region" description="Helical" evidence="1">
    <location>
        <begin position="217"/>
        <end position="237"/>
    </location>
</feature>
<keyword evidence="1" id="KW-1133">Transmembrane helix</keyword>
<feature type="transmembrane region" description="Helical" evidence="1">
    <location>
        <begin position="85"/>
        <end position="103"/>
    </location>
</feature>
<feature type="transmembrane region" description="Helical" evidence="1">
    <location>
        <begin position="249"/>
        <end position="268"/>
    </location>
</feature>
<feature type="transmembrane region" description="Helical" evidence="1">
    <location>
        <begin position="192"/>
        <end position="210"/>
    </location>
</feature>
<name>A0A7W9SQT2_ARMRO</name>
<dbReference type="InterPro" id="IPR050879">
    <property type="entry name" value="Acyltransferase_3"/>
</dbReference>
<evidence type="ECO:0000313" key="4">
    <source>
        <dbReference type="Proteomes" id="UP000520814"/>
    </source>
</evidence>
<feature type="transmembrane region" description="Helical" evidence="1">
    <location>
        <begin position="132"/>
        <end position="152"/>
    </location>
</feature>
<feature type="transmembrane region" description="Helical" evidence="1">
    <location>
        <begin position="318"/>
        <end position="342"/>
    </location>
</feature>
<sequence length="359" mass="39791">MRAYFPHLDGLRGLAALYVVLHHAFLLCAQTFPIRAKNNLTDSLLYGHLAVDVFIVLSGFCLALPEKARPAREFYLKRAKRILPAYFAVLVASVAHTLFWNGGPLDLRALVLHGLLLQDVFPETIVAFNQPLWSVAVEWKIYFLFPVLLWLLDKPRATALVLVATTVIGYGLTRALMLSGKSLAELEHTCPWYVLLFGMGVCAGWLTSRWDGENKRLMVVVLALLSGVFLVGLLFIFPMEHAEADLARAFPIIDPVMGALTAACLALWHHKPPKLLTLRPVVFCGTIAYSVYLIHFPVLEMLAKKVVKPLLPAASQELQALALVGLGLPLVLGAAWVSWRLLERPFLGKRQPSSVSETI</sequence>
<feature type="transmembrane region" description="Helical" evidence="1">
    <location>
        <begin position="159"/>
        <end position="180"/>
    </location>
</feature>
<feature type="transmembrane region" description="Helical" evidence="1">
    <location>
        <begin position="280"/>
        <end position="298"/>
    </location>
</feature>
<dbReference type="Pfam" id="PF01757">
    <property type="entry name" value="Acyl_transf_3"/>
    <property type="match status" value="1"/>
</dbReference>
<dbReference type="Proteomes" id="UP000520814">
    <property type="component" value="Unassembled WGS sequence"/>
</dbReference>
<feature type="transmembrane region" description="Helical" evidence="1">
    <location>
        <begin position="12"/>
        <end position="32"/>
    </location>
</feature>
<dbReference type="GO" id="GO:0016747">
    <property type="term" value="F:acyltransferase activity, transferring groups other than amino-acyl groups"/>
    <property type="evidence" value="ECO:0007669"/>
    <property type="project" value="InterPro"/>
</dbReference>
<evidence type="ECO:0000256" key="1">
    <source>
        <dbReference type="SAM" id="Phobius"/>
    </source>
</evidence>
<keyword evidence="1" id="KW-0812">Transmembrane</keyword>
<accession>A0A7W9SQT2</accession>
<dbReference type="PANTHER" id="PTHR23028">
    <property type="entry name" value="ACETYLTRANSFERASE"/>
    <property type="match status" value="1"/>
</dbReference>
<dbReference type="EMBL" id="JACHGW010000002">
    <property type="protein sequence ID" value="MBB6051066.1"/>
    <property type="molecule type" value="Genomic_DNA"/>
</dbReference>
<keyword evidence="4" id="KW-1185">Reference proteome</keyword>
<dbReference type="InterPro" id="IPR002656">
    <property type="entry name" value="Acyl_transf_3_dom"/>
</dbReference>
<dbReference type="AlphaFoldDB" id="A0A7W9SQT2"/>
<protein>
    <submittedName>
        <fullName evidence="3">Peptidoglycan/LPS O-acetylase OafA/YrhL</fullName>
    </submittedName>
</protein>
<dbReference type="GO" id="GO:0016020">
    <property type="term" value="C:membrane"/>
    <property type="evidence" value="ECO:0007669"/>
    <property type="project" value="TreeGrafter"/>
</dbReference>
<dbReference type="RefSeq" id="WP_184197181.1">
    <property type="nucleotide sequence ID" value="NZ_JACHGW010000002.1"/>
</dbReference>
<keyword evidence="1" id="KW-0472">Membrane</keyword>
<dbReference type="PANTHER" id="PTHR23028:SF53">
    <property type="entry name" value="ACYL_TRANSF_3 DOMAIN-CONTAINING PROTEIN"/>
    <property type="match status" value="1"/>
</dbReference>
<gene>
    <name evidence="3" type="ORF">HNQ39_002857</name>
</gene>
<organism evidence="3 4">
    <name type="scientific">Armatimonas rosea</name>
    <dbReference type="NCBI Taxonomy" id="685828"/>
    <lineage>
        <taxon>Bacteria</taxon>
        <taxon>Bacillati</taxon>
        <taxon>Armatimonadota</taxon>
        <taxon>Armatimonadia</taxon>
        <taxon>Armatimonadales</taxon>
        <taxon>Armatimonadaceae</taxon>
        <taxon>Armatimonas</taxon>
    </lineage>
</organism>
<dbReference type="GO" id="GO:0009103">
    <property type="term" value="P:lipopolysaccharide biosynthetic process"/>
    <property type="evidence" value="ECO:0007669"/>
    <property type="project" value="TreeGrafter"/>
</dbReference>